<evidence type="ECO:0000256" key="4">
    <source>
        <dbReference type="ARBA" id="ARBA00022449"/>
    </source>
</evidence>
<dbReference type="GO" id="GO:0036376">
    <property type="term" value="P:sodium ion export across plasma membrane"/>
    <property type="evidence" value="ECO:0007669"/>
    <property type="project" value="InterPro"/>
</dbReference>
<comment type="caution">
    <text evidence="14">The sequence shown here is derived from an EMBL/GenBank/DDBJ whole genome shotgun (WGS) entry which is preliminary data.</text>
</comment>
<evidence type="ECO:0000256" key="9">
    <source>
        <dbReference type="ARBA" id="ARBA00023136"/>
    </source>
</evidence>
<accession>A0A9P5JW53</accession>
<feature type="compositionally biased region" description="Low complexity" evidence="11">
    <location>
        <begin position="761"/>
        <end position="790"/>
    </location>
</feature>
<feature type="compositionally biased region" description="Basic and acidic residues" evidence="11">
    <location>
        <begin position="709"/>
        <end position="720"/>
    </location>
</feature>
<feature type="compositionally biased region" description="Low complexity" evidence="11">
    <location>
        <begin position="842"/>
        <end position="853"/>
    </location>
</feature>
<evidence type="ECO:0000256" key="1">
    <source>
        <dbReference type="ARBA" id="ARBA00004141"/>
    </source>
</evidence>
<evidence type="ECO:0000313" key="14">
    <source>
        <dbReference type="EMBL" id="KAF8466525.1"/>
    </source>
</evidence>
<feature type="transmembrane region" description="Helical" evidence="12">
    <location>
        <begin position="356"/>
        <end position="379"/>
    </location>
</feature>
<dbReference type="Proteomes" id="UP000759537">
    <property type="component" value="Unassembled WGS sequence"/>
</dbReference>
<keyword evidence="7" id="KW-0915">Sodium</keyword>
<feature type="compositionally biased region" description="Basic residues" evidence="11">
    <location>
        <begin position="727"/>
        <end position="739"/>
    </location>
</feature>
<keyword evidence="15" id="KW-1185">Reference proteome</keyword>
<dbReference type="GO" id="GO:0005886">
    <property type="term" value="C:plasma membrane"/>
    <property type="evidence" value="ECO:0007669"/>
    <property type="project" value="InterPro"/>
</dbReference>
<feature type="compositionally biased region" description="Basic and acidic residues" evidence="11">
    <location>
        <begin position="528"/>
        <end position="538"/>
    </location>
</feature>
<keyword evidence="9 12" id="KW-0472">Membrane</keyword>
<evidence type="ECO:0000256" key="3">
    <source>
        <dbReference type="ARBA" id="ARBA00022448"/>
    </source>
</evidence>
<evidence type="ECO:0000256" key="12">
    <source>
        <dbReference type="SAM" id="Phobius"/>
    </source>
</evidence>
<comment type="similarity">
    <text evidence="2">Belongs to the fungal Na(+)/H(+) exchanger family.</text>
</comment>
<feature type="transmembrane region" description="Helical" evidence="12">
    <location>
        <begin position="432"/>
        <end position="457"/>
    </location>
</feature>
<dbReference type="GO" id="GO:0030007">
    <property type="term" value="P:intracellular potassium ion homeostasis"/>
    <property type="evidence" value="ECO:0007669"/>
    <property type="project" value="TreeGrafter"/>
</dbReference>
<dbReference type="GO" id="GO:0042391">
    <property type="term" value="P:regulation of membrane potential"/>
    <property type="evidence" value="ECO:0007669"/>
    <property type="project" value="InterPro"/>
</dbReference>
<dbReference type="InterPro" id="IPR006153">
    <property type="entry name" value="Cation/H_exchanger_TM"/>
</dbReference>
<keyword evidence="8" id="KW-0406">Ion transport</keyword>
<name>A0A9P5JW53_9AGAM</name>
<dbReference type="GO" id="GO:0120029">
    <property type="term" value="P:proton export across plasma membrane"/>
    <property type="evidence" value="ECO:0007669"/>
    <property type="project" value="InterPro"/>
</dbReference>
<feature type="transmembrane region" description="Helical" evidence="12">
    <location>
        <begin position="325"/>
        <end position="344"/>
    </location>
</feature>
<protein>
    <submittedName>
        <fullName evidence="14">Sodium/hydrogen exchanger family-domain-containing protein</fullName>
    </submittedName>
</protein>
<evidence type="ECO:0000256" key="8">
    <source>
        <dbReference type="ARBA" id="ARBA00023065"/>
    </source>
</evidence>
<evidence type="ECO:0000256" key="7">
    <source>
        <dbReference type="ARBA" id="ARBA00023053"/>
    </source>
</evidence>
<feature type="region of interest" description="Disordered" evidence="11">
    <location>
        <begin position="692"/>
        <end position="883"/>
    </location>
</feature>
<feature type="region of interest" description="Disordered" evidence="11">
    <location>
        <begin position="639"/>
        <end position="675"/>
    </location>
</feature>
<keyword evidence="4" id="KW-0050">Antiport</keyword>
<comment type="subcellular location">
    <subcellularLocation>
        <location evidence="1">Membrane</location>
        <topology evidence="1">Multi-pass membrane protein</topology>
    </subcellularLocation>
</comment>
<dbReference type="Pfam" id="PF00999">
    <property type="entry name" value="Na_H_Exchanger"/>
    <property type="match status" value="1"/>
</dbReference>
<keyword evidence="6 12" id="KW-1133">Transmembrane helix</keyword>
<dbReference type="AlphaFoldDB" id="A0A9P5JW53"/>
<dbReference type="PANTHER" id="PTHR31382:SF4">
    <property type="entry name" value="NA(+)_H(+) ANTIPORTER"/>
    <property type="match status" value="1"/>
</dbReference>
<feature type="transmembrane region" description="Helical" evidence="12">
    <location>
        <begin position="234"/>
        <end position="254"/>
    </location>
</feature>
<reference evidence="14" key="1">
    <citation type="submission" date="2019-10" db="EMBL/GenBank/DDBJ databases">
        <authorList>
            <consortium name="DOE Joint Genome Institute"/>
            <person name="Kuo A."/>
            <person name="Miyauchi S."/>
            <person name="Kiss E."/>
            <person name="Drula E."/>
            <person name="Kohler A."/>
            <person name="Sanchez-Garcia M."/>
            <person name="Andreopoulos B."/>
            <person name="Barry K.W."/>
            <person name="Bonito G."/>
            <person name="Buee M."/>
            <person name="Carver A."/>
            <person name="Chen C."/>
            <person name="Cichocki N."/>
            <person name="Clum A."/>
            <person name="Culley D."/>
            <person name="Crous P.W."/>
            <person name="Fauchery L."/>
            <person name="Girlanda M."/>
            <person name="Hayes R."/>
            <person name="Keri Z."/>
            <person name="LaButti K."/>
            <person name="Lipzen A."/>
            <person name="Lombard V."/>
            <person name="Magnuson J."/>
            <person name="Maillard F."/>
            <person name="Morin E."/>
            <person name="Murat C."/>
            <person name="Nolan M."/>
            <person name="Ohm R."/>
            <person name="Pangilinan J."/>
            <person name="Pereira M."/>
            <person name="Perotto S."/>
            <person name="Peter M."/>
            <person name="Riley R."/>
            <person name="Sitrit Y."/>
            <person name="Stielow B."/>
            <person name="Szollosi G."/>
            <person name="Zifcakova L."/>
            <person name="Stursova M."/>
            <person name="Spatafora J.W."/>
            <person name="Tedersoo L."/>
            <person name="Vaario L.-M."/>
            <person name="Yamada A."/>
            <person name="Yan M."/>
            <person name="Wang P."/>
            <person name="Xu J."/>
            <person name="Bruns T."/>
            <person name="Baldrian P."/>
            <person name="Vilgalys R."/>
            <person name="Henrissat B."/>
            <person name="Grigoriev I.V."/>
            <person name="Hibbett D."/>
            <person name="Nagy L.G."/>
            <person name="Martin F.M."/>
        </authorList>
    </citation>
    <scope>NUCLEOTIDE SEQUENCE</scope>
    <source>
        <strain evidence="14">Prilba</strain>
    </source>
</reference>
<evidence type="ECO:0000256" key="5">
    <source>
        <dbReference type="ARBA" id="ARBA00022692"/>
    </source>
</evidence>
<dbReference type="OrthoDB" id="2190219at2759"/>
<feature type="compositionally biased region" description="Pro residues" evidence="11">
    <location>
        <begin position="868"/>
        <end position="877"/>
    </location>
</feature>
<evidence type="ECO:0000259" key="13">
    <source>
        <dbReference type="Pfam" id="PF00999"/>
    </source>
</evidence>
<gene>
    <name evidence="14" type="ORF">DFH94DRAFT_840878</name>
</gene>
<proteinExistence type="inferred from homology"/>
<evidence type="ECO:0000256" key="11">
    <source>
        <dbReference type="SAM" id="MobiDB-lite"/>
    </source>
</evidence>
<feature type="transmembrane region" description="Helical" evidence="12">
    <location>
        <begin position="391"/>
        <end position="412"/>
    </location>
</feature>
<reference evidence="14" key="2">
    <citation type="journal article" date="2020" name="Nat. Commun.">
        <title>Large-scale genome sequencing of mycorrhizal fungi provides insights into the early evolution of symbiotic traits.</title>
        <authorList>
            <person name="Miyauchi S."/>
            <person name="Kiss E."/>
            <person name="Kuo A."/>
            <person name="Drula E."/>
            <person name="Kohler A."/>
            <person name="Sanchez-Garcia M."/>
            <person name="Morin E."/>
            <person name="Andreopoulos B."/>
            <person name="Barry K.W."/>
            <person name="Bonito G."/>
            <person name="Buee M."/>
            <person name="Carver A."/>
            <person name="Chen C."/>
            <person name="Cichocki N."/>
            <person name="Clum A."/>
            <person name="Culley D."/>
            <person name="Crous P.W."/>
            <person name="Fauchery L."/>
            <person name="Girlanda M."/>
            <person name="Hayes R.D."/>
            <person name="Keri Z."/>
            <person name="LaButti K."/>
            <person name="Lipzen A."/>
            <person name="Lombard V."/>
            <person name="Magnuson J."/>
            <person name="Maillard F."/>
            <person name="Murat C."/>
            <person name="Nolan M."/>
            <person name="Ohm R.A."/>
            <person name="Pangilinan J."/>
            <person name="Pereira M.F."/>
            <person name="Perotto S."/>
            <person name="Peter M."/>
            <person name="Pfister S."/>
            <person name="Riley R."/>
            <person name="Sitrit Y."/>
            <person name="Stielow J.B."/>
            <person name="Szollosi G."/>
            <person name="Zifcakova L."/>
            <person name="Stursova M."/>
            <person name="Spatafora J.W."/>
            <person name="Tedersoo L."/>
            <person name="Vaario L.M."/>
            <person name="Yamada A."/>
            <person name="Yan M."/>
            <person name="Wang P."/>
            <person name="Xu J."/>
            <person name="Bruns T."/>
            <person name="Baldrian P."/>
            <person name="Vilgalys R."/>
            <person name="Dunand C."/>
            <person name="Henrissat B."/>
            <person name="Grigoriev I.V."/>
            <person name="Hibbett D."/>
            <person name="Nagy L.G."/>
            <person name="Martin F.M."/>
        </authorList>
    </citation>
    <scope>NUCLEOTIDE SEQUENCE</scope>
    <source>
        <strain evidence="14">Prilba</strain>
    </source>
</reference>
<organism evidence="14 15">
    <name type="scientific">Russula ochroleuca</name>
    <dbReference type="NCBI Taxonomy" id="152965"/>
    <lineage>
        <taxon>Eukaryota</taxon>
        <taxon>Fungi</taxon>
        <taxon>Dikarya</taxon>
        <taxon>Basidiomycota</taxon>
        <taxon>Agaricomycotina</taxon>
        <taxon>Agaricomycetes</taxon>
        <taxon>Russulales</taxon>
        <taxon>Russulaceae</taxon>
        <taxon>Russula</taxon>
    </lineage>
</organism>
<dbReference type="InterPro" id="IPR004712">
    <property type="entry name" value="Na+/H+_antiporter_fungi"/>
</dbReference>
<dbReference type="EMBL" id="WHVB01000040">
    <property type="protein sequence ID" value="KAF8466525.1"/>
    <property type="molecule type" value="Genomic_DNA"/>
</dbReference>
<keyword evidence="5 12" id="KW-0812">Transmembrane</keyword>
<keyword evidence="3" id="KW-0813">Transport</keyword>
<evidence type="ECO:0000256" key="6">
    <source>
        <dbReference type="ARBA" id="ARBA00022989"/>
    </source>
</evidence>
<feature type="compositionally biased region" description="Polar residues" evidence="11">
    <location>
        <begin position="855"/>
        <end position="865"/>
    </location>
</feature>
<feature type="transmembrane region" description="Helical" evidence="12">
    <location>
        <begin position="43"/>
        <end position="61"/>
    </location>
</feature>
<sequence>MHFHPFEVSTPHILYACLGGFVVFFGMFSLFIREKLYIGEACWAFLFGVIIANTPFIHMILRANHPSGSLSKLSLSGPYGTNIFDPRSWGNSSNESIDNITLEFTRVVIGIGVFAVGVELPKKYMYRHWKSLFFLLVPVMTWGWFVSAAFIYAFIPNLNFLSSLAVAACLTPTDPILAAAIIGGKYADKHVPAHLRHLLAAESASNDGAAYPFLYFALYLTLDRTTGGAIKDWFLVLWLYQIVLSVIWGSILGYGFRHLMKFCERNDLIDRQSYVAQYISLALLTVGTTSLLGPDDLLASFACGTAFAWDGFFNKQTEASVFSSVIDLLLNTAAFVYVGAWMPFDSFSDKALSLSVGRLICVAVLVLLLRRLPIILGLFKWIPDIKSLREALFSGHFGPIGIGAIFISTLATEILPRPQNPPANQAEHLATLIQPVVAFMVLCSVLIHGLSIPFFSLGRRVTTVTRTWSRQPSLPDWALHTRRIERAEDVVINRDPANMMERGQAGEGAKDGLSIGPSMTVGPEEDEKGERAVPREDSADADALTVAMTEPEEAKVENAPGDIEAFAEWKEGPHRIIERRTGPGEEVEVEVQSNAYGPSEAERITRAFRGGHAAVHRAVDAFIGGVMRHVPHDVEDSLKGVLGSREGDNVGVSHQLPRPQPPRSHTPGEEGTVFPAPGLAHAVLNLSAEPETAGVRLDEEEDGWVSDQSWREDAPVEKGHQQSAKNPRSRPNKRRRTDRHRSSSYVHRHSRLPLHTAIDISTSTTKSSTAPTSGSSTPAQDAPSSSSPADTADEEPRGRRLPASALSNSAVQTLPRHMRIMSLRGSETGSREVSPVRSIRWADAGAGAGPATARWPQSPSAQGSRAPSPGPPTPGEPLEPDLG</sequence>
<feature type="transmembrane region" description="Helical" evidence="12">
    <location>
        <begin position="132"/>
        <end position="155"/>
    </location>
</feature>
<feature type="domain" description="Cation/H+ exchanger transmembrane" evidence="13">
    <location>
        <begin position="28"/>
        <end position="455"/>
    </location>
</feature>
<feature type="transmembrane region" description="Helical" evidence="12">
    <location>
        <begin position="100"/>
        <end position="120"/>
    </location>
</feature>
<keyword evidence="10" id="KW-0739">Sodium transport</keyword>
<evidence type="ECO:0000313" key="15">
    <source>
        <dbReference type="Proteomes" id="UP000759537"/>
    </source>
</evidence>
<evidence type="ECO:0000256" key="2">
    <source>
        <dbReference type="ARBA" id="ARBA00005248"/>
    </source>
</evidence>
<feature type="transmembrane region" description="Helical" evidence="12">
    <location>
        <begin position="12"/>
        <end position="31"/>
    </location>
</feature>
<evidence type="ECO:0000256" key="10">
    <source>
        <dbReference type="ARBA" id="ARBA00023201"/>
    </source>
</evidence>
<feature type="region of interest" description="Disordered" evidence="11">
    <location>
        <begin position="502"/>
        <end position="538"/>
    </location>
</feature>
<dbReference type="GO" id="GO:0015385">
    <property type="term" value="F:sodium:proton antiporter activity"/>
    <property type="evidence" value="ECO:0007669"/>
    <property type="project" value="InterPro"/>
</dbReference>
<dbReference type="PANTHER" id="PTHR31382">
    <property type="entry name" value="NA(+)/H(+) ANTIPORTER"/>
    <property type="match status" value="1"/>
</dbReference>